<evidence type="ECO:0000313" key="9">
    <source>
        <dbReference type="Proteomes" id="UP000282106"/>
    </source>
</evidence>
<feature type="transmembrane region" description="Helical" evidence="5">
    <location>
        <begin position="499"/>
        <end position="522"/>
    </location>
</feature>
<sequence>MPTSDFMSEPTTPSASETSRHNIVAGGMGFQIRAFKDSLARWVVWVGGLGVIAALMLIFFYLVSEVAPLFEPAEFHPRPEYAVPGSGKTLYTTVEEQGEVAMRVADNGEVSFFNLTSGAVLVQQKLPIGEQSIVSIAEVSAERGVLAAALSDGSVLRFAHEYEISYPNDKRLITPSLSFPQGEAPLPFMTGPASSLVVRDEGDKAIFLGVDPAKAVHLKAFETTTNMITGESSSEVSGELSFTPPVSADILLVEPLLSWLYVVDQKKGKIAFYRLSGGSQPELVEIKDVGSEVSAAHYLAGGISIVVAQADGKVSQWFPARKDDGEPYLARVREFDPPGDAKLTALGVELRRRSFAVGDETGRVSVFYATSKRLIHSEQALPGAVSQLAFNPRAQVLIAESADGKVHAYDVHNEHPEVSFGALWSKVWYESYDDAKWLWQSSSASADFEPKFSLTPLAFGTLKGAFYAMIFAVPLAVMGAIFVANFMSAELRQVVKPTVELLAALPSVILGFLAGLWLAPFIESNLPGVFLLLVLLPISIPLFGYLWLNLPARLRYFVPAGWEGALLVPVVALVAWFCFAIAKPIEAVAFAGNMQSWMDHTLGIHYDQRNALVVGIAMGIAVIPTIFSIAEDAIFSVPKQLSLGSLALGASPWQTLTGVVLPTASPGIFSAIMIGLGRAVGETMIVLMATGNTPVTDASLFSGMRTLSANVAVEMPESEVGSTHFRLLFLAGLVLFIFTFFFNTLAEVVRARLRKKYASI</sequence>
<feature type="transmembrane region" description="Helical" evidence="5">
    <location>
        <begin position="611"/>
        <end position="635"/>
    </location>
</feature>
<dbReference type="Pfam" id="PF00528">
    <property type="entry name" value="BPD_transp_1"/>
    <property type="match status" value="1"/>
</dbReference>
<feature type="compositionally biased region" description="Low complexity" evidence="6">
    <location>
        <begin position="8"/>
        <end position="17"/>
    </location>
</feature>
<feature type="transmembrane region" description="Helical" evidence="5">
    <location>
        <begin position="656"/>
        <end position="676"/>
    </location>
</feature>
<comment type="subcellular location">
    <subcellularLocation>
        <location evidence="1 5">Cell membrane</location>
        <topology evidence="1 5">Multi-pass membrane protein</topology>
    </subcellularLocation>
</comment>
<dbReference type="GO" id="GO:0005886">
    <property type="term" value="C:plasma membrane"/>
    <property type="evidence" value="ECO:0007669"/>
    <property type="project" value="UniProtKB-SubCell"/>
</dbReference>
<dbReference type="EMBL" id="RJVO01000004">
    <property type="protein sequence ID" value="ROH89481.1"/>
    <property type="molecule type" value="Genomic_DNA"/>
</dbReference>
<name>A0A3N0VA43_9GAMM</name>
<dbReference type="SUPFAM" id="SSF50998">
    <property type="entry name" value="Quinoprotein alcohol dehydrogenase-like"/>
    <property type="match status" value="1"/>
</dbReference>
<proteinExistence type="inferred from homology"/>
<feature type="transmembrane region" description="Helical" evidence="5">
    <location>
        <begin position="528"/>
        <end position="548"/>
    </location>
</feature>
<dbReference type="InParanoid" id="A0A3N0VA43"/>
<feature type="transmembrane region" description="Helical" evidence="5">
    <location>
        <begin position="465"/>
        <end position="487"/>
    </location>
</feature>
<feature type="region of interest" description="Disordered" evidence="6">
    <location>
        <begin position="1"/>
        <end position="20"/>
    </location>
</feature>
<evidence type="ECO:0000256" key="6">
    <source>
        <dbReference type="SAM" id="MobiDB-lite"/>
    </source>
</evidence>
<keyword evidence="9" id="KW-1185">Reference proteome</keyword>
<evidence type="ECO:0000259" key="7">
    <source>
        <dbReference type="PROSITE" id="PS50928"/>
    </source>
</evidence>
<dbReference type="PANTHER" id="PTHR42727:SF1">
    <property type="entry name" value="PHOSPHATE TRANSPORT SYSTEM PERMEASE"/>
    <property type="match status" value="1"/>
</dbReference>
<dbReference type="CDD" id="cd06261">
    <property type="entry name" value="TM_PBP2"/>
    <property type="match status" value="1"/>
</dbReference>
<dbReference type="InterPro" id="IPR011047">
    <property type="entry name" value="Quinoprotein_ADH-like_sf"/>
</dbReference>
<evidence type="ECO:0000256" key="3">
    <source>
        <dbReference type="ARBA" id="ARBA00022989"/>
    </source>
</evidence>
<dbReference type="InterPro" id="IPR015943">
    <property type="entry name" value="WD40/YVTN_repeat-like_dom_sf"/>
</dbReference>
<dbReference type="SUPFAM" id="SSF161098">
    <property type="entry name" value="MetI-like"/>
    <property type="match status" value="2"/>
</dbReference>
<feature type="domain" description="ABC transmembrane type-1" evidence="7">
    <location>
        <begin position="458"/>
        <end position="746"/>
    </location>
</feature>
<dbReference type="PANTHER" id="PTHR42727">
    <property type="entry name" value="PHOSPHATE TRANSPORT SYSTEM PERMEASE PROTEIN"/>
    <property type="match status" value="1"/>
</dbReference>
<dbReference type="Gene3D" id="2.130.10.10">
    <property type="entry name" value="YVTN repeat-like/Quinoprotein amine dehydrogenase"/>
    <property type="match status" value="1"/>
</dbReference>
<keyword evidence="4 5" id="KW-0472">Membrane</keyword>
<keyword evidence="5" id="KW-0813">Transport</keyword>
<feature type="transmembrane region" description="Helical" evidence="5">
    <location>
        <begin position="725"/>
        <end position="746"/>
    </location>
</feature>
<evidence type="ECO:0000313" key="8">
    <source>
        <dbReference type="EMBL" id="ROH89481.1"/>
    </source>
</evidence>
<evidence type="ECO:0000256" key="4">
    <source>
        <dbReference type="ARBA" id="ARBA00023136"/>
    </source>
</evidence>
<protein>
    <submittedName>
        <fullName evidence="8">ABC transporter permease subunit</fullName>
    </submittedName>
</protein>
<accession>A0A3N0VA43</accession>
<dbReference type="Gene3D" id="1.10.3720.10">
    <property type="entry name" value="MetI-like"/>
    <property type="match status" value="1"/>
</dbReference>
<reference evidence="8 9" key="1">
    <citation type="submission" date="2018-10" db="EMBL/GenBank/DDBJ databases">
        <authorList>
            <person name="Chen W.-M."/>
        </authorList>
    </citation>
    <scope>NUCLEOTIDE SEQUENCE [LARGE SCALE GENOMIC DNA]</scope>
    <source>
        <strain evidence="8 9">THS-13</strain>
    </source>
</reference>
<evidence type="ECO:0000256" key="5">
    <source>
        <dbReference type="RuleBase" id="RU363032"/>
    </source>
</evidence>
<organism evidence="8 9">
    <name type="scientific">Stagnimonas aquatica</name>
    <dbReference type="NCBI Taxonomy" id="2689987"/>
    <lineage>
        <taxon>Bacteria</taxon>
        <taxon>Pseudomonadati</taxon>
        <taxon>Pseudomonadota</taxon>
        <taxon>Gammaproteobacteria</taxon>
        <taxon>Nevskiales</taxon>
        <taxon>Nevskiaceae</taxon>
        <taxon>Stagnimonas</taxon>
    </lineage>
</organism>
<keyword evidence="2 5" id="KW-0812">Transmembrane</keyword>
<comment type="caution">
    <text evidence="8">The sequence shown here is derived from an EMBL/GenBank/DDBJ whole genome shotgun (WGS) entry which is preliminary data.</text>
</comment>
<dbReference type="InterPro" id="IPR035906">
    <property type="entry name" value="MetI-like_sf"/>
</dbReference>
<keyword evidence="3 5" id="KW-1133">Transmembrane helix</keyword>
<dbReference type="AlphaFoldDB" id="A0A3N0VA43"/>
<feature type="transmembrane region" description="Helical" evidence="5">
    <location>
        <begin position="42"/>
        <end position="63"/>
    </location>
</feature>
<evidence type="ECO:0000256" key="1">
    <source>
        <dbReference type="ARBA" id="ARBA00004651"/>
    </source>
</evidence>
<dbReference type="InterPro" id="IPR000515">
    <property type="entry name" value="MetI-like"/>
</dbReference>
<comment type="similarity">
    <text evidence="5">Belongs to the binding-protein-dependent transport system permease family.</text>
</comment>
<gene>
    <name evidence="8" type="ORF">ED208_10090</name>
</gene>
<feature type="transmembrane region" description="Helical" evidence="5">
    <location>
        <begin position="560"/>
        <end position="582"/>
    </location>
</feature>
<dbReference type="GO" id="GO:0055085">
    <property type="term" value="P:transmembrane transport"/>
    <property type="evidence" value="ECO:0007669"/>
    <property type="project" value="InterPro"/>
</dbReference>
<dbReference type="PROSITE" id="PS50928">
    <property type="entry name" value="ABC_TM1"/>
    <property type="match status" value="1"/>
</dbReference>
<dbReference type="Proteomes" id="UP000282106">
    <property type="component" value="Unassembled WGS sequence"/>
</dbReference>
<evidence type="ECO:0000256" key="2">
    <source>
        <dbReference type="ARBA" id="ARBA00022692"/>
    </source>
</evidence>